<dbReference type="PROSITE" id="PS00018">
    <property type="entry name" value="EF_HAND_1"/>
    <property type="match status" value="3"/>
</dbReference>
<reference evidence="5" key="1">
    <citation type="submission" date="2021-02" db="EMBL/GenBank/DDBJ databases">
        <authorList>
            <person name="Nowell W R."/>
        </authorList>
    </citation>
    <scope>NUCLEOTIDE SEQUENCE</scope>
</reference>
<dbReference type="SUPFAM" id="SSF48403">
    <property type="entry name" value="Ankyrin repeat"/>
    <property type="match status" value="1"/>
</dbReference>
<proteinExistence type="predicted"/>
<evidence type="ECO:0008006" key="8">
    <source>
        <dbReference type="Google" id="ProtNLM"/>
    </source>
</evidence>
<evidence type="ECO:0000313" key="5">
    <source>
        <dbReference type="EMBL" id="CAF1284399.1"/>
    </source>
</evidence>
<dbReference type="Gene3D" id="1.10.238.10">
    <property type="entry name" value="EF-hand"/>
    <property type="match status" value="1"/>
</dbReference>
<dbReference type="InterPro" id="IPR002048">
    <property type="entry name" value="EF_hand_dom"/>
</dbReference>
<dbReference type="SUPFAM" id="SSF69065">
    <property type="entry name" value="RNase III domain-like"/>
    <property type="match status" value="1"/>
</dbReference>
<dbReference type="SMART" id="SM00054">
    <property type="entry name" value="EFh"/>
    <property type="match status" value="3"/>
</dbReference>
<evidence type="ECO:0000256" key="1">
    <source>
        <dbReference type="ARBA" id="ARBA00022801"/>
    </source>
</evidence>
<evidence type="ECO:0000259" key="4">
    <source>
        <dbReference type="PROSITE" id="PS50222"/>
    </source>
</evidence>
<dbReference type="PROSITE" id="PS50222">
    <property type="entry name" value="EF_HAND_2"/>
    <property type="match status" value="3"/>
</dbReference>
<dbReference type="Pfam" id="PF13499">
    <property type="entry name" value="EF-hand_7"/>
    <property type="match status" value="1"/>
</dbReference>
<feature type="domain" description="EF-hand" evidence="4">
    <location>
        <begin position="585"/>
        <end position="620"/>
    </location>
</feature>
<dbReference type="InterPro" id="IPR018247">
    <property type="entry name" value="EF_Hand_1_Ca_BS"/>
</dbReference>
<dbReference type="SUPFAM" id="SSF47473">
    <property type="entry name" value="EF-hand"/>
    <property type="match status" value="1"/>
</dbReference>
<dbReference type="PANTHER" id="PTHR14950">
    <property type="entry name" value="DICER-RELATED"/>
    <property type="match status" value="1"/>
</dbReference>
<dbReference type="GO" id="GO:0006396">
    <property type="term" value="P:RNA processing"/>
    <property type="evidence" value="ECO:0007669"/>
    <property type="project" value="InterPro"/>
</dbReference>
<dbReference type="GO" id="GO:0004525">
    <property type="term" value="F:ribonuclease III activity"/>
    <property type="evidence" value="ECO:0007669"/>
    <property type="project" value="InterPro"/>
</dbReference>
<protein>
    <recommendedName>
        <fullName evidence="8">Calmodulin</fullName>
    </recommendedName>
</protein>
<dbReference type="Pfam" id="PF00636">
    <property type="entry name" value="Ribonuclease_3"/>
    <property type="match status" value="1"/>
</dbReference>
<dbReference type="Proteomes" id="UP000682733">
    <property type="component" value="Unassembled WGS sequence"/>
</dbReference>
<dbReference type="PANTHER" id="PTHR14950:SF37">
    <property type="entry name" value="ENDORIBONUCLEASE DICER"/>
    <property type="match status" value="1"/>
</dbReference>
<dbReference type="CDD" id="cd00051">
    <property type="entry name" value="EFh"/>
    <property type="match status" value="2"/>
</dbReference>
<feature type="domain" description="RNase III" evidence="3">
    <location>
        <begin position="13"/>
        <end position="141"/>
    </location>
</feature>
<dbReference type="Gene3D" id="1.25.40.20">
    <property type="entry name" value="Ankyrin repeat-containing domain"/>
    <property type="match status" value="1"/>
</dbReference>
<keyword evidence="1" id="KW-0378">Hydrolase</keyword>
<evidence type="ECO:0000259" key="3">
    <source>
        <dbReference type="PROSITE" id="PS50142"/>
    </source>
</evidence>
<evidence type="ECO:0000313" key="6">
    <source>
        <dbReference type="EMBL" id="CAF4089379.1"/>
    </source>
</evidence>
<accession>A0A8S2EZG4</accession>
<feature type="domain" description="EF-hand" evidence="4">
    <location>
        <begin position="503"/>
        <end position="538"/>
    </location>
</feature>
<sequence>MAKMNVSQLAEKMSQLEETINYKFKNPALLRQALTRQNAIIEQHIDASTQNYQALEFIGDAALKFIIARCLYKKFGENCTEDTLHKETTKLITNKDVLPQIARHIRLNELIVKGKGEISMTDKMLSDALEAVLGAISIDTDNLEVLFIVVENLWKSYLTKPTEIQTTLPIKKMPLKPLDASSITLEYRRMFSSTYPKVPAKIFCRVLDRVLDVNQRNSGKRGDTALMMLLRHKELKEDTELPKIKALIDRDALWTASNNLGLTAEDLAKSLEGRIEILSKIKSMSDQPSLSETVSTKIKKNILHTATHSSLPAQYQRVFTTINSKSSVEQLRKTVTQVKDINRQNVGKKGDTALMMLLRQKTSIDSIKLLKIKALLEAGALWTASNKLGETAKDLAERHSDYKEVNLENFIRFFLLNYLVFWIHVFVMGLANSSISRKESVRGSSSFVEKLTHERIKQLEKSIDYTEKEIREQYKEFCKEYPEGRITKQKLYELYKILYPHISRPTLFDNAFAIIDSDHSGSIEFSEYLIFKAAQERESQDPEAILKLAFDSLDQNNDQYITIQELKRFTKYVLSLSNIRNDRLQPNDLAKMMMKEMDDNNDKRISKKEFLAACRKQSLIQNIVNHDWNGERDRDLPGYPKLQTK</sequence>
<dbReference type="Pfam" id="PF13833">
    <property type="entry name" value="EF-hand_8"/>
    <property type="match status" value="1"/>
</dbReference>
<comment type="caution">
    <text evidence="5">The sequence shown here is derived from an EMBL/GenBank/DDBJ whole genome shotgun (WGS) entry which is preliminary data.</text>
</comment>
<dbReference type="EMBL" id="CAJNOK010018552">
    <property type="protein sequence ID" value="CAF1284399.1"/>
    <property type="molecule type" value="Genomic_DNA"/>
</dbReference>
<gene>
    <name evidence="5" type="ORF">OVA965_LOCUS27797</name>
    <name evidence="6" type="ORF">TMI583_LOCUS28546</name>
</gene>
<name>A0A8S2EZG4_9BILA</name>
<organism evidence="5 7">
    <name type="scientific">Didymodactylos carnosus</name>
    <dbReference type="NCBI Taxonomy" id="1234261"/>
    <lineage>
        <taxon>Eukaryota</taxon>
        <taxon>Metazoa</taxon>
        <taxon>Spiralia</taxon>
        <taxon>Gnathifera</taxon>
        <taxon>Rotifera</taxon>
        <taxon>Eurotatoria</taxon>
        <taxon>Bdelloidea</taxon>
        <taxon>Philodinida</taxon>
        <taxon>Philodinidae</taxon>
        <taxon>Didymodactylos</taxon>
    </lineage>
</organism>
<dbReference type="InterPro" id="IPR036770">
    <property type="entry name" value="Ankyrin_rpt-contain_sf"/>
</dbReference>
<dbReference type="GO" id="GO:0005509">
    <property type="term" value="F:calcium ion binding"/>
    <property type="evidence" value="ECO:0007669"/>
    <property type="project" value="InterPro"/>
</dbReference>
<dbReference type="EMBL" id="CAJOBA010040119">
    <property type="protein sequence ID" value="CAF4089379.1"/>
    <property type="molecule type" value="Genomic_DNA"/>
</dbReference>
<dbReference type="PRINTS" id="PR00450">
    <property type="entry name" value="RECOVERIN"/>
</dbReference>
<dbReference type="InterPro" id="IPR000999">
    <property type="entry name" value="RNase_III_dom"/>
</dbReference>
<feature type="domain" description="EF-hand" evidence="4">
    <location>
        <begin position="541"/>
        <end position="576"/>
    </location>
</feature>
<keyword evidence="2" id="KW-0106">Calcium</keyword>
<dbReference type="SMART" id="SM00535">
    <property type="entry name" value="RIBOc"/>
    <property type="match status" value="1"/>
</dbReference>
<dbReference type="Gene3D" id="1.10.1520.10">
    <property type="entry name" value="Ribonuclease III domain"/>
    <property type="match status" value="1"/>
</dbReference>
<dbReference type="Proteomes" id="UP000677228">
    <property type="component" value="Unassembled WGS sequence"/>
</dbReference>
<dbReference type="CDD" id="cd00593">
    <property type="entry name" value="RIBOc"/>
    <property type="match status" value="1"/>
</dbReference>
<evidence type="ECO:0000256" key="2">
    <source>
        <dbReference type="ARBA" id="ARBA00022837"/>
    </source>
</evidence>
<dbReference type="AlphaFoldDB" id="A0A8S2EZG4"/>
<evidence type="ECO:0000313" key="7">
    <source>
        <dbReference type="Proteomes" id="UP000677228"/>
    </source>
</evidence>
<dbReference type="InterPro" id="IPR036389">
    <property type="entry name" value="RNase_III_sf"/>
</dbReference>
<dbReference type="InterPro" id="IPR011992">
    <property type="entry name" value="EF-hand-dom_pair"/>
</dbReference>
<dbReference type="PROSITE" id="PS50142">
    <property type="entry name" value="RNASE_3_2"/>
    <property type="match status" value="1"/>
</dbReference>